<accession>A0A0A9HK61</accession>
<evidence type="ECO:0000313" key="1">
    <source>
        <dbReference type="EMBL" id="JAE36214.1"/>
    </source>
</evidence>
<organism evidence="1">
    <name type="scientific">Arundo donax</name>
    <name type="common">Giant reed</name>
    <name type="synonym">Donax arundinaceus</name>
    <dbReference type="NCBI Taxonomy" id="35708"/>
    <lineage>
        <taxon>Eukaryota</taxon>
        <taxon>Viridiplantae</taxon>
        <taxon>Streptophyta</taxon>
        <taxon>Embryophyta</taxon>
        <taxon>Tracheophyta</taxon>
        <taxon>Spermatophyta</taxon>
        <taxon>Magnoliopsida</taxon>
        <taxon>Liliopsida</taxon>
        <taxon>Poales</taxon>
        <taxon>Poaceae</taxon>
        <taxon>PACMAD clade</taxon>
        <taxon>Arundinoideae</taxon>
        <taxon>Arundineae</taxon>
        <taxon>Arundo</taxon>
    </lineage>
</organism>
<dbReference type="EMBL" id="GBRH01161682">
    <property type="protein sequence ID" value="JAE36214.1"/>
    <property type="molecule type" value="Transcribed_RNA"/>
</dbReference>
<name>A0A0A9HK61_ARUDO</name>
<sequence length="66" mass="7753">MYAQNAISVNEFLGDSWNKVKGFLQKRQPAYFWLMAKTYGYCYATGNPRFHRITWETSSGISWTFS</sequence>
<protein>
    <submittedName>
        <fullName evidence="1">Uncharacterized protein</fullName>
    </submittedName>
</protein>
<dbReference type="AlphaFoldDB" id="A0A0A9HK61"/>
<reference evidence="1" key="1">
    <citation type="submission" date="2014-09" db="EMBL/GenBank/DDBJ databases">
        <authorList>
            <person name="Magalhaes I.L.F."/>
            <person name="Oliveira U."/>
            <person name="Santos F.R."/>
            <person name="Vidigal T.H.D.A."/>
            <person name="Brescovit A.D."/>
            <person name="Santos A.J."/>
        </authorList>
    </citation>
    <scope>NUCLEOTIDE SEQUENCE</scope>
    <source>
        <tissue evidence="1">Shoot tissue taken approximately 20 cm above the soil surface</tissue>
    </source>
</reference>
<reference evidence="1" key="2">
    <citation type="journal article" date="2015" name="Data Brief">
        <title>Shoot transcriptome of the giant reed, Arundo donax.</title>
        <authorList>
            <person name="Barrero R.A."/>
            <person name="Guerrero F.D."/>
            <person name="Moolhuijzen P."/>
            <person name="Goolsby J.A."/>
            <person name="Tidwell J."/>
            <person name="Bellgard S.E."/>
            <person name="Bellgard M.I."/>
        </authorList>
    </citation>
    <scope>NUCLEOTIDE SEQUENCE</scope>
    <source>
        <tissue evidence="1">Shoot tissue taken approximately 20 cm above the soil surface</tissue>
    </source>
</reference>
<proteinExistence type="predicted"/>